<keyword evidence="2" id="KW-0326">Glycosidase</keyword>
<sequence>MSRFYKNEETSLDRFKQAVTFLLTTRGIPQIYYGTEILSTGEKSEGDGYLRKDFPGGWPSDKTNAFLCENRSDLQKEAYDFLRKIARWRRSCKAVTEGELIHYAPDEGRGEYCYVYARIKDDDKVLVIMNGSTKSQIVRFDKYYDVLGESISGKDVITDSEVSLKDDLTVPGKGIFILEIHNK</sequence>
<accession>A0A645G5L5</accession>
<dbReference type="Gene3D" id="3.20.20.80">
    <property type="entry name" value="Glycosidases"/>
    <property type="match status" value="1"/>
</dbReference>
<reference evidence="4" key="1">
    <citation type="submission" date="2019-08" db="EMBL/GenBank/DDBJ databases">
        <authorList>
            <person name="Kucharzyk K."/>
            <person name="Murdoch R.W."/>
            <person name="Higgins S."/>
            <person name="Loffler F."/>
        </authorList>
    </citation>
    <scope>NUCLEOTIDE SEQUENCE</scope>
</reference>
<gene>
    <name evidence="4" type="ORF">SDC9_168795</name>
</gene>
<evidence type="ECO:0000259" key="3">
    <source>
        <dbReference type="Pfam" id="PF10438"/>
    </source>
</evidence>
<comment type="caution">
    <text evidence="4">The sequence shown here is derived from an EMBL/GenBank/DDBJ whole genome shotgun (WGS) entry which is preliminary data.</text>
</comment>
<dbReference type="EMBL" id="VSSQ01069396">
    <property type="protein sequence ID" value="MPN21416.1"/>
    <property type="molecule type" value="Genomic_DNA"/>
</dbReference>
<dbReference type="AlphaFoldDB" id="A0A645G5L5"/>
<feature type="domain" description="Cyclo-malto-dextrinase C-terminal" evidence="3">
    <location>
        <begin position="100"/>
        <end position="179"/>
    </location>
</feature>
<dbReference type="Pfam" id="PF10438">
    <property type="entry name" value="Cyc-maltodext_C"/>
    <property type="match status" value="1"/>
</dbReference>
<dbReference type="InterPro" id="IPR019492">
    <property type="entry name" value="Cyclo-malto-dextrinase_C"/>
</dbReference>
<dbReference type="Gene3D" id="2.60.40.1180">
    <property type="entry name" value="Golgi alpha-mannosidase II"/>
    <property type="match status" value="1"/>
</dbReference>
<organism evidence="4">
    <name type="scientific">bioreactor metagenome</name>
    <dbReference type="NCBI Taxonomy" id="1076179"/>
    <lineage>
        <taxon>unclassified sequences</taxon>
        <taxon>metagenomes</taxon>
        <taxon>ecological metagenomes</taxon>
    </lineage>
</organism>
<dbReference type="PANTHER" id="PTHR10357:SF210">
    <property type="entry name" value="MALTODEXTRIN GLUCOSIDASE"/>
    <property type="match status" value="1"/>
</dbReference>
<name>A0A645G5L5_9ZZZZ</name>
<dbReference type="InterPro" id="IPR013780">
    <property type="entry name" value="Glyco_hydro_b"/>
</dbReference>
<protein>
    <recommendedName>
        <fullName evidence="3">Cyclo-malto-dextrinase C-terminal domain-containing protein</fullName>
    </recommendedName>
</protein>
<dbReference type="GO" id="GO:0016798">
    <property type="term" value="F:hydrolase activity, acting on glycosyl bonds"/>
    <property type="evidence" value="ECO:0007669"/>
    <property type="project" value="UniProtKB-KW"/>
</dbReference>
<dbReference type="SUPFAM" id="SSF51445">
    <property type="entry name" value="(Trans)glycosidases"/>
    <property type="match status" value="1"/>
</dbReference>
<evidence type="ECO:0000256" key="1">
    <source>
        <dbReference type="ARBA" id="ARBA00022801"/>
    </source>
</evidence>
<proteinExistence type="predicted"/>
<dbReference type="PANTHER" id="PTHR10357">
    <property type="entry name" value="ALPHA-AMYLASE FAMILY MEMBER"/>
    <property type="match status" value="1"/>
</dbReference>
<evidence type="ECO:0000313" key="4">
    <source>
        <dbReference type="EMBL" id="MPN21416.1"/>
    </source>
</evidence>
<keyword evidence="1" id="KW-0378">Hydrolase</keyword>
<evidence type="ECO:0000256" key="2">
    <source>
        <dbReference type="ARBA" id="ARBA00023295"/>
    </source>
</evidence>
<dbReference type="InterPro" id="IPR017853">
    <property type="entry name" value="GH"/>
</dbReference>